<feature type="transmembrane region" description="Helical" evidence="5">
    <location>
        <begin position="45"/>
        <end position="73"/>
    </location>
</feature>
<dbReference type="EMBL" id="CP022022">
    <property type="protein sequence ID" value="ASF44059.1"/>
    <property type="molecule type" value="Genomic_DNA"/>
</dbReference>
<accession>A0A1Z4BS68</accession>
<evidence type="ECO:0000256" key="4">
    <source>
        <dbReference type="ARBA" id="ARBA00023136"/>
    </source>
</evidence>
<dbReference type="Pfam" id="PF07291">
    <property type="entry name" value="MauE"/>
    <property type="match status" value="1"/>
</dbReference>
<dbReference type="GO" id="GO:0016020">
    <property type="term" value="C:membrane"/>
    <property type="evidence" value="ECO:0007669"/>
    <property type="project" value="UniProtKB-SubCell"/>
</dbReference>
<evidence type="ECO:0000256" key="1">
    <source>
        <dbReference type="ARBA" id="ARBA00004141"/>
    </source>
</evidence>
<keyword evidence="4 5" id="KW-0472">Membrane</keyword>
<feature type="domain" description="Methylamine utilisation protein MauE" evidence="6">
    <location>
        <begin position="1"/>
        <end position="136"/>
    </location>
</feature>
<sequence>MKYLVQLCRILVGVTFIISGMIKLNDPMGFSFKLEDYFAPGVLNLPFLVPYALAFAIFVCIFEVVLGVTLLVGYKKKLTLWLLLAMLVFFGFLTFYSAYFNKVTDCGCFGDAIKFTPWQSFTKDLVLLALTLVVFFGQKYIHPLTKGKLPLVVTCLSVLFCIIFVYYVYNHLPVKDFRVYKIGTNIPKGMELPPNAVTYYWTFKIDGQNKVIETKDPSFPKIAGEYVSLTSKTEMPPIHDFYIQDKDRSTDYLEEFINKDKLLMVISYRLDRANQEAFKAIKTVTDKAMKNGYTVIGLTSQMEKAPYIVKKYELNFNFYYNDATTLKTMIRSNPGLITLSKGTIIDKKHYNDSEKLSIDN</sequence>
<reference evidence="8" key="1">
    <citation type="submission" date="2017-06" db="EMBL/GenBank/DDBJ databases">
        <title>Complete genome sequence of Capnocytophaga sp. KCOM 1579 (=ChDC OS43) isolated from a human refractory periapical abscess lesion.</title>
        <authorList>
            <person name="Kook J.-K."/>
            <person name="Park S.-N."/>
            <person name="Lim Y.K."/>
            <person name="Roh H."/>
        </authorList>
    </citation>
    <scope>NUCLEOTIDE SEQUENCE [LARGE SCALE GENOMIC DNA]</scope>
    <source>
        <strain evidence="8">ChDC OS43</strain>
    </source>
</reference>
<evidence type="ECO:0000256" key="5">
    <source>
        <dbReference type="SAM" id="Phobius"/>
    </source>
</evidence>
<feature type="transmembrane region" description="Helical" evidence="5">
    <location>
        <begin position="120"/>
        <end position="137"/>
    </location>
</feature>
<dbReference type="InterPro" id="IPR009908">
    <property type="entry name" value="Methylamine_util_MauE"/>
</dbReference>
<dbReference type="AlphaFoldDB" id="A0A1Z4BS68"/>
<feature type="transmembrane region" description="Helical" evidence="5">
    <location>
        <begin position="80"/>
        <end position="100"/>
    </location>
</feature>
<evidence type="ECO:0000313" key="8">
    <source>
        <dbReference type="Proteomes" id="UP000197007"/>
    </source>
</evidence>
<keyword evidence="2 5" id="KW-0812">Transmembrane</keyword>
<name>A0A1Z4BS68_9FLAO</name>
<evidence type="ECO:0000259" key="6">
    <source>
        <dbReference type="Pfam" id="PF07291"/>
    </source>
</evidence>
<dbReference type="RefSeq" id="WP_088594915.1">
    <property type="nucleotide sequence ID" value="NZ_CP022022.1"/>
</dbReference>
<dbReference type="NCBIfam" id="NF045576">
    <property type="entry name" value="BT_3928_fam"/>
    <property type="match status" value="1"/>
</dbReference>
<evidence type="ECO:0000313" key="7">
    <source>
        <dbReference type="EMBL" id="ASF44059.1"/>
    </source>
</evidence>
<dbReference type="GO" id="GO:0030416">
    <property type="term" value="P:methylamine metabolic process"/>
    <property type="evidence" value="ECO:0007669"/>
    <property type="project" value="InterPro"/>
</dbReference>
<dbReference type="KEGG" id="capn:CBG49_13695"/>
<organism evidence="7 8">
    <name type="scientific">Capnocytophaga endodontalis</name>
    <dbReference type="NCBI Taxonomy" id="2708117"/>
    <lineage>
        <taxon>Bacteria</taxon>
        <taxon>Pseudomonadati</taxon>
        <taxon>Bacteroidota</taxon>
        <taxon>Flavobacteriia</taxon>
        <taxon>Flavobacteriales</taxon>
        <taxon>Flavobacteriaceae</taxon>
        <taxon>Capnocytophaga</taxon>
    </lineage>
</organism>
<gene>
    <name evidence="7" type="ORF">CBG49_13695</name>
</gene>
<proteinExistence type="predicted"/>
<evidence type="ECO:0000256" key="3">
    <source>
        <dbReference type="ARBA" id="ARBA00022989"/>
    </source>
</evidence>
<feature type="transmembrane region" description="Helical" evidence="5">
    <location>
        <begin position="149"/>
        <end position="169"/>
    </location>
</feature>
<dbReference type="Proteomes" id="UP000197007">
    <property type="component" value="Chromosome"/>
</dbReference>
<keyword evidence="8" id="KW-1185">Reference proteome</keyword>
<feature type="transmembrane region" description="Helical" evidence="5">
    <location>
        <begin position="7"/>
        <end position="25"/>
    </location>
</feature>
<keyword evidence="3 5" id="KW-1133">Transmembrane helix</keyword>
<comment type="subcellular location">
    <subcellularLocation>
        <location evidence="1">Membrane</location>
        <topology evidence="1">Multi-pass membrane protein</topology>
    </subcellularLocation>
</comment>
<protein>
    <submittedName>
        <fullName evidence="7">DoxX family protein</fullName>
    </submittedName>
</protein>
<evidence type="ECO:0000256" key="2">
    <source>
        <dbReference type="ARBA" id="ARBA00022692"/>
    </source>
</evidence>